<evidence type="ECO:0000259" key="1">
    <source>
        <dbReference type="Pfam" id="PF19054"/>
    </source>
</evidence>
<feature type="domain" description="DUF5753" evidence="1">
    <location>
        <begin position="1"/>
        <end position="54"/>
    </location>
</feature>
<evidence type="ECO:0000313" key="3">
    <source>
        <dbReference type="Proteomes" id="UP001501585"/>
    </source>
</evidence>
<evidence type="ECO:0000313" key="2">
    <source>
        <dbReference type="EMBL" id="GAA1995330.1"/>
    </source>
</evidence>
<dbReference type="Pfam" id="PF19054">
    <property type="entry name" value="DUF5753"/>
    <property type="match status" value="1"/>
</dbReference>
<dbReference type="EMBL" id="BAAAPC010000008">
    <property type="protein sequence ID" value="GAA1995330.1"/>
    <property type="molecule type" value="Genomic_DNA"/>
</dbReference>
<name>A0ABN2T0B6_9ACTN</name>
<proteinExistence type="predicted"/>
<dbReference type="Proteomes" id="UP001501585">
    <property type="component" value="Unassembled WGS sequence"/>
</dbReference>
<organism evidence="2 3">
    <name type="scientific">Nocardiopsis rhodophaea</name>
    <dbReference type="NCBI Taxonomy" id="280238"/>
    <lineage>
        <taxon>Bacteria</taxon>
        <taxon>Bacillati</taxon>
        <taxon>Actinomycetota</taxon>
        <taxon>Actinomycetes</taxon>
        <taxon>Streptosporangiales</taxon>
        <taxon>Nocardiopsidaceae</taxon>
        <taxon>Nocardiopsis</taxon>
    </lineage>
</organism>
<gene>
    <name evidence="2" type="ORF">GCM10009799_22090</name>
</gene>
<keyword evidence="3" id="KW-1185">Reference proteome</keyword>
<reference evidence="2 3" key="1">
    <citation type="journal article" date="2019" name="Int. J. Syst. Evol. Microbiol.">
        <title>The Global Catalogue of Microorganisms (GCM) 10K type strain sequencing project: providing services to taxonomists for standard genome sequencing and annotation.</title>
        <authorList>
            <consortium name="The Broad Institute Genomics Platform"/>
            <consortium name="The Broad Institute Genome Sequencing Center for Infectious Disease"/>
            <person name="Wu L."/>
            <person name="Ma J."/>
        </authorList>
    </citation>
    <scope>NUCLEOTIDE SEQUENCE [LARGE SCALE GENOMIC DNA]</scope>
    <source>
        <strain evidence="2 3">JCM 15313</strain>
    </source>
</reference>
<sequence>MMQFESAPTVVYCEALTDGLYVESPEEIDAYRRAFDHLKGFALSTRATVGRLRELMP</sequence>
<accession>A0ABN2T0B6</accession>
<dbReference type="InterPro" id="IPR043917">
    <property type="entry name" value="DUF5753"/>
</dbReference>
<comment type="caution">
    <text evidence="2">The sequence shown here is derived from an EMBL/GenBank/DDBJ whole genome shotgun (WGS) entry which is preliminary data.</text>
</comment>
<protein>
    <recommendedName>
        <fullName evidence="1">DUF5753 domain-containing protein</fullName>
    </recommendedName>
</protein>